<evidence type="ECO:0000313" key="3">
    <source>
        <dbReference type="Proteomes" id="UP001519460"/>
    </source>
</evidence>
<reference evidence="2 3" key="1">
    <citation type="journal article" date="2023" name="Sci. Data">
        <title>Genome assembly of the Korean intertidal mud-creeper Batillaria attramentaria.</title>
        <authorList>
            <person name="Patra A.K."/>
            <person name="Ho P.T."/>
            <person name="Jun S."/>
            <person name="Lee S.J."/>
            <person name="Kim Y."/>
            <person name="Won Y.J."/>
        </authorList>
    </citation>
    <scope>NUCLEOTIDE SEQUENCE [LARGE SCALE GENOMIC DNA]</scope>
    <source>
        <strain evidence="2">Wonlab-2016</strain>
    </source>
</reference>
<sequence>MLLLVFGTGYHYTQPPSGTSQYASSEPSSETSTQMPQLSCFDQGPAELSAMGAPSGWGQRSAQTRTVLPISILAEESAGSPVPLSMDETNYQP</sequence>
<accession>A0ABD0JJS0</accession>
<dbReference type="AlphaFoldDB" id="A0ABD0JJS0"/>
<evidence type="ECO:0000256" key="1">
    <source>
        <dbReference type="SAM" id="MobiDB-lite"/>
    </source>
</evidence>
<comment type="caution">
    <text evidence="2">The sequence shown here is derived from an EMBL/GenBank/DDBJ whole genome shotgun (WGS) entry which is preliminary data.</text>
</comment>
<organism evidence="2 3">
    <name type="scientific">Batillaria attramentaria</name>
    <dbReference type="NCBI Taxonomy" id="370345"/>
    <lineage>
        <taxon>Eukaryota</taxon>
        <taxon>Metazoa</taxon>
        <taxon>Spiralia</taxon>
        <taxon>Lophotrochozoa</taxon>
        <taxon>Mollusca</taxon>
        <taxon>Gastropoda</taxon>
        <taxon>Caenogastropoda</taxon>
        <taxon>Sorbeoconcha</taxon>
        <taxon>Cerithioidea</taxon>
        <taxon>Batillariidae</taxon>
        <taxon>Batillaria</taxon>
    </lineage>
</organism>
<proteinExistence type="predicted"/>
<feature type="compositionally biased region" description="Polar residues" evidence="1">
    <location>
        <begin position="14"/>
        <end position="37"/>
    </location>
</feature>
<evidence type="ECO:0000313" key="2">
    <source>
        <dbReference type="EMBL" id="KAK7475131.1"/>
    </source>
</evidence>
<dbReference type="EMBL" id="JACVVK020000414">
    <property type="protein sequence ID" value="KAK7475131.1"/>
    <property type="molecule type" value="Genomic_DNA"/>
</dbReference>
<feature type="region of interest" description="Disordered" evidence="1">
    <location>
        <begin position="11"/>
        <end position="37"/>
    </location>
</feature>
<protein>
    <submittedName>
        <fullName evidence="2">Uncharacterized protein</fullName>
    </submittedName>
</protein>
<keyword evidence="3" id="KW-1185">Reference proteome</keyword>
<name>A0ABD0JJS0_9CAEN</name>
<gene>
    <name evidence="2" type="ORF">BaRGS_00033623</name>
</gene>
<dbReference type="Proteomes" id="UP001519460">
    <property type="component" value="Unassembled WGS sequence"/>
</dbReference>